<keyword evidence="2" id="KW-0813">Transport</keyword>
<dbReference type="GO" id="GO:0015424">
    <property type="term" value="F:ABC-type amino acid transporter activity"/>
    <property type="evidence" value="ECO:0007669"/>
    <property type="project" value="InterPro"/>
</dbReference>
<gene>
    <name evidence="8" type="ORF">DSY94_08495</name>
    <name evidence="9" type="ORF">DSY96_00645</name>
</gene>
<dbReference type="Pfam" id="PF00005">
    <property type="entry name" value="ABC_tran"/>
    <property type="match status" value="1"/>
</dbReference>
<dbReference type="PIRSF" id="PIRSF039085">
    <property type="entry name" value="ABC_ATPase_HisP"/>
    <property type="match status" value="1"/>
</dbReference>
<evidence type="ECO:0000313" key="11">
    <source>
        <dbReference type="Proteomes" id="UP000287917"/>
    </source>
</evidence>
<evidence type="ECO:0000256" key="3">
    <source>
        <dbReference type="ARBA" id="ARBA00022475"/>
    </source>
</evidence>
<dbReference type="GO" id="GO:0016887">
    <property type="term" value="F:ATP hydrolysis activity"/>
    <property type="evidence" value="ECO:0007669"/>
    <property type="project" value="InterPro"/>
</dbReference>
<protein>
    <submittedName>
        <fullName evidence="9">Histidine/lysine/arginine/ornithine ABC transporter ATP-binding protein</fullName>
    </submittedName>
</protein>
<dbReference type="FunFam" id="3.40.50.300:FF:000020">
    <property type="entry name" value="Amino acid ABC transporter ATP-binding component"/>
    <property type="match status" value="1"/>
</dbReference>
<dbReference type="SMART" id="SM00382">
    <property type="entry name" value="AAA"/>
    <property type="match status" value="1"/>
</dbReference>
<organism evidence="9 11">
    <name type="scientific">SAR324 cluster bacterium</name>
    <dbReference type="NCBI Taxonomy" id="2024889"/>
    <lineage>
        <taxon>Bacteria</taxon>
        <taxon>Deltaproteobacteria</taxon>
        <taxon>SAR324 cluster</taxon>
    </lineage>
</organism>
<dbReference type="EMBL" id="QNZI01000217">
    <property type="protein sequence ID" value="RTZ83345.1"/>
    <property type="molecule type" value="Genomic_DNA"/>
</dbReference>
<dbReference type="Proteomes" id="UP000287176">
    <property type="component" value="Unassembled WGS sequence"/>
</dbReference>
<dbReference type="EMBL" id="QNZK01000022">
    <property type="protein sequence ID" value="RTZ87693.1"/>
    <property type="molecule type" value="Genomic_DNA"/>
</dbReference>
<keyword evidence="4" id="KW-0547">Nucleotide-binding</keyword>
<evidence type="ECO:0000256" key="4">
    <source>
        <dbReference type="ARBA" id="ARBA00022741"/>
    </source>
</evidence>
<evidence type="ECO:0000256" key="5">
    <source>
        <dbReference type="ARBA" id="ARBA00022840"/>
    </source>
</evidence>
<reference evidence="10 11" key="1">
    <citation type="submission" date="2018-06" db="EMBL/GenBank/DDBJ databases">
        <title>Combined omics and stable isotope probing to characterize newly discovered Mariana Back-Arc vent microbial communities.</title>
        <authorList>
            <person name="Trembath-Reichert E."/>
            <person name="Huber J.A."/>
        </authorList>
    </citation>
    <scope>NUCLEOTIDE SEQUENCE [LARGE SCALE GENOMIC DNA]</scope>
    <source>
        <strain evidence="8">MAG 24</strain>
        <strain evidence="9">MAG 58</strain>
    </source>
</reference>
<dbReference type="InterPro" id="IPR003593">
    <property type="entry name" value="AAA+_ATPase"/>
</dbReference>
<proteinExistence type="predicted"/>
<dbReference type="PANTHER" id="PTHR43166:SF35">
    <property type="entry name" value="L-CYSTINE IMPORT ATP-BINDING PROTEIN TCYN"/>
    <property type="match status" value="1"/>
</dbReference>
<accession>A0A432GVU3</accession>
<keyword evidence="3" id="KW-1003">Cell membrane</keyword>
<dbReference type="GO" id="GO:0005524">
    <property type="term" value="F:ATP binding"/>
    <property type="evidence" value="ECO:0007669"/>
    <property type="project" value="UniProtKB-KW"/>
</dbReference>
<evidence type="ECO:0000313" key="10">
    <source>
        <dbReference type="Proteomes" id="UP000287176"/>
    </source>
</evidence>
<keyword evidence="6" id="KW-0472">Membrane</keyword>
<evidence type="ECO:0000313" key="8">
    <source>
        <dbReference type="EMBL" id="RTZ83345.1"/>
    </source>
</evidence>
<dbReference type="PROSITE" id="PS00211">
    <property type="entry name" value="ABC_TRANSPORTER_1"/>
    <property type="match status" value="1"/>
</dbReference>
<dbReference type="Proteomes" id="UP000287917">
    <property type="component" value="Unassembled WGS sequence"/>
</dbReference>
<dbReference type="InterPro" id="IPR030679">
    <property type="entry name" value="ABC_ATPase_HisP-typ"/>
</dbReference>
<dbReference type="PANTHER" id="PTHR43166">
    <property type="entry name" value="AMINO ACID IMPORT ATP-BINDING PROTEIN"/>
    <property type="match status" value="1"/>
</dbReference>
<feature type="domain" description="ABC transporter" evidence="7">
    <location>
        <begin position="8"/>
        <end position="253"/>
    </location>
</feature>
<dbReference type="InterPro" id="IPR017871">
    <property type="entry name" value="ABC_transporter-like_CS"/>
</dbReference>
<evidence type="ECO:0000259" key="7">
    <source>
        <dbReference type="PROSITE" id="PS50893"/>
    </source>
</evidence>
<evidence type="ECO:0000256" key="6">
    <source>
        <dbReference type="ARBA" id="ARBA00023136"/>
    </source>
</evidence>
<keyword evidence="5 9" id="KW-0067">ATP-binding</keyword>
<dbReference type="InterPro" id="IPR027417">
    <property type="entry name" value="P-loop_NTPase"/>
</dbReference>
<evidence type="ECO:0000313" key="9">
    <source>
        <dbReference type="EMBL" id="RTZ87693.1"/>
    </source>
</evidence>
<dbReference type="CDD" id="cd03262">
    <property type="entry name" value="ABC_HisP_GlnQ"/>
    <property type="match status" value="1"/>
</dbReference>
<dbReference type="PROSITE" id="PS50893">
    <property type="entry name" value="ABC_TRANSPORTER_2"/>
    <property type="match status" value="1"/>
</dbReference>
<evidence type="ECO:0000256" key="2">
    <source>
        <dbReference type="ARBA" id="ARBA00022448"/>
    </source>
</evidence>
<evidence type="ECO:0000256" key="1">
    <source>
        <dbReference type="ARBA" id="ARBA00004202"/>
    </source>
</evidence>
<sequence>MDNRNTALVVEELHKYFGSEEVLKGISLEASEGDVIAMVGASGSGKSTFLRCINLLEIPTSGKIFVRGELIRMKQDRYGVTVPEDLKQVERIRTRLGMVFQQFNLWSHMTVLENVIEAPVHVLKMDKIEAIERAEELLHKVGIHDRMNYHPAHLSGGQQQRVAIARALAMEPDMLLFDEPTSALDPELVGEVLRVIRQLAEEGRTMIVVTHEMDFARDVSSRVVFLHEGSIEEDGPPGEVFNNPSSERFRQFVSKYVEQ</sequence>
<dbReference type="InterPro" id="IPR050086">
    <property type="entry name" value="MetN_ABC_transporter-like"/>
</dbReference>
<dbReference type="AlphaFoldDB" id="A0A432GVU3"/>
<dbReference type="GO" id="GO:0005886">
    <property type="term" value="C:plasma membrane"/>
    <property type="evidence" value="ECO:0007669"/>
    <property type="project" value="UniProtKB-SubCell"/>
</dbReference>
<comment type="subcellular location">
    <subcellularLocation>
        <location evidence="1">Cell membrane</location>
        <topology evidence="1">Peripheral membrane protein</topology>
    </subcellularLocation>
</comment>
<comment type="caution">
    <text evidence="9">The sequence shown here is derived from an EMBL/GenBank/DDBJ whole genome shotgun (WGS) entry which is preliminary data.</text>
</comment>
<dbReference type="Gene3D" id="3.40.50.300">
    <property type="entry name" value="P-loop containing nucleotide triphosphate hydrolases"/>
    <property type="match status" value="1"/>
</dbReference>
<dbReference type="InterPro" id="IPR003439">
    <property type="entry name" value="ABC_transporter-like_ATP-bd"/>
</dbReference>
<dbReference type="SUPFAM" id="SSF52540">
    <property type="entry name" value="P-loop containing nucleoside triphosphate hydrolases"/>
    <property type="match status" value="1"/>
</dbReference>
<name>A0A432GVU3_9DELT</name>